<evidence type="ECO:0000313" key="2">
    <source>
        <dbReference type="Proteomes" id="UP000550401"/>
    </source>
</evidence>
<gene>
    <name evidence="1" type="ORF">FHW12_001977</name>
</gene>
<keyword evidence="2" id="KW-1185">Reference proteome</keyword>
<dbReference type="Proteomes" id="UP000550401">
    <property type="component" value="Unassembled WGS sequence"/>
</dbReference>
<dbReference type="EMBL" id="JACGXL010000002">
    <property type="protein sequence ID" value="MBA8887763.1"/>
    <property type="molecule type" value="Genomic_DNA"/>
</dbReference>
<proteinExistence type="predicted"/>
<organism evidence="1 2">
    <name type="scientific">Dokdonella fugitiva</name>
    <dbReference type="NCBI Taxonomy" id="328517"/>
    <lineage>
        <taxon>Bacteria</taxon>
        <taxon>Pseudomonadati</taxon>
        <taxon>Pseudomonadota</taxon>
        <taxon>Gammaproteobacteria</taxon>
        <taxon>Lysobacterales</taxon>
        <taxon>Rhodanobacteraceae</taxon>
        <taxon>Dokdonella</taxon>
    </lineage>
</organism>
<accession>A0A839EYP3</accession>
<name>A0A839EYP3_9GAMM</name>
<dbReference type="AlphaFoldDB" id="A0A839EYP3"/>
<reference evidence="1 2" key="1">
    <citation type="submission" date="2020-07" db="EMBL/GenBank/DDBJ databases">
        <title>Genomic Encyclopedia of Type Strains, Phase IV (KMG-V): Genome sequencing to study the core and pangenomes of soil and plant-associated prokaryotes.</title>
        <authorList>
            <person name="Whitman W."/>
        </authorList>
    </citation>
    <scope>NUCLEOTIDE SEQUENCE [LARGE SCALE GENOMIC DNA]</scope>
    <source>
        <strain evidence="1 2">RH2WT43</strain>
    </source>
</reference>
<comment type="caution">
    <text evidence="1">The sequence shown here is derived from an EMBL/GenBank/DDBJ whole genome shotgun (WGS) entry which is preliminary data.</text>
</comment>
<dbReference type="RefSeq" id="WP_182530801.1">
    <property type="nucleotide sequence ID" value="NZ_JACGXL010000002.1"/>
</dbReference>
<protein>
    <submittedName>
        <fullName evidence="1">Uncharacterized protein</fullName>
    </submittedName>
</protein>
<evidence type="ECO:0000313" key="1">
    <source>
        <dbReference type="EMBL" id="MBA8887763.1"/>
    </source>
</evidence>
<sequence length="129" mass="14329">MKRPNRLVVAAACVSVVAAGGAYVHFFVYGPTSFDRAAWRAGEGDDVPFSQDAPRLRMADGLVDSGILVGKERHEIDDLLGPPTDTSKFRSYDRVYWLGAERGLLGMDSEWLVLRFRDGEVAEVRIVRD</sequence>